<organism evidence="1 2">
    <name type="scientific">Russula ochroleuca</name>
    <dbReference type="NCBI Taxonomy" id="152965"/>
    <lineage>
        <taxon>Eukaryota</taxon>
        <taxon>Fungi</taxon>
        <taxon>Dikarya</taxon>
        <taxon>Basidiomycota</taxon>
        <taxon>Agaricomycotina</taxon>
        <taxon>Agaricomycetes</taxon>
        <taxon>Russulales</taxon>
        <taxon>Russulaceae</taxon>
        <taxon>Russula</taxon>
    </lineage>
</organism>
<evidence type="ECO:0000313" key="1">
    <source>
        <dbReference type="EMBL" id="KAF8476282.1"/>
    </source>
</evidence>
<accession>A0A9P5MRM4</accession>
<name>A0A9P5MRM4_9AGAM</name>
<sequence length="207" mass="22517">MSITLAGVSSGKRSILEASTTKAANSNRKSGSYLFLALVELQSSFVEGGRLLAGLRMEIFEDLTGGRRVGADGLVGDERGSWEDLPGRQTCRWLNALVKVVSSSVVFINTLMPRGSTIVAWAVVSEAETERRPGLKLEGRSTDVALHCDVTVTVTLMIPDHNPSLDPRLITSIFRRATLRRASSLWICLFTAWQLPFVPPTGTVCII</sequence>
<proteinExistence type="predicted"/>
<dbReference type="EMBL" id="WHVB01000015">
    <property type="protein sequence ID" value="KAF8476282.1"/>
    <property type="molecule type" value="Genomic_DNA"/>
</dbReference>
<keyword evidence="2" id="KW-1185">Reference proteome</keyword>
<reference evidence="1" key="1">
    <citation type="submission" date="2019-10" db="EMBL/GenBank/DDBJ databases">
        <authorList>
            <consortium name="DOE Joint Genome Institute"/>
            <person name="Kuo A."/>
            <person name="Miyauchi S."/>
            <person name="Kiss E."/>
            <person name="Drula E."/>
            <person name="Kohler A."/>
            <person name="Sanchez-Garcia M."/>
            <person name="Andreopoulos B."/>
            <person name="Barry K.W."/>
            <person name="Bonito G."/>
            <person name="Buee M."/>
            <person name="Carver A."/>
            <person name="Chen C."/>
            <person name="Cichocki N."/>
            <person name="Clum A."/>
            <person name="Culley D."/>
            <person name="Crous P.W."/>
            <person name="Fauchery L."/>
            <person name="Girlanda M."/>
            <person name="Hayes R."/>
            <person name="Keri Z."/>
            <person name="LaButti K."/>
            <person name="Lipzen A."/>
            <person name="Lombard V."/>
            <person name="Magnuson J."/>
            <person name="Maillard F."/>
            <person name="Morin E."/>
            <person name="Murat C."/>
            <person name="Nolan M."/>
            <person name="Ohm R."/>
            <person name="Pangilinan J."/>
            <person name="Pereira M."/>
            <person name="Perotto S."/>
            <person name="Peter M."/>
            <person name="Riley R."/>
            <person name="Sitrit Y."/>
            <person name="Stielow B."/>
            <person name="Szollosi G."/>
            <person name="Zifcakova L."/>
            <person name="Stursova M."/>
            <person name="Spatafora J.W."/>
            <person name="Tedersoo L."/>
            <person name="Vaario L.-M."/>
            <person name="Yamada A."/>
            <person name="Yan M."/>
            <person name="Wang P."/>
            <person name="Xu J."/>
            <person name="Bruns T."/>
            <person name="Baldrian P."/>
            <person name="Vilgalys R."/>
            <person name="Henrissat B."/>
            <person name="Grigoriev I.V."/>
            <person name="Hibbett D."/>
            <person name="Nagy L.G."/>
            <person name="Martin F.M."/>
        </authorList>
    </citation>
    <scope>NUCLEOTIDE SEQUENCE</scope>
    <source>
        <strain evidence="1">Prilba</strain>
    </source>
</reference>
<dbReference type="Proteomes" id="UP000759537">
    <property type="component" value="Unassembled WGS sequence"/>
</dbReference>
<reference evidence="1" key="2">
    <citation type="journal article" date="2020" name="Nat. Commun.">
        <title>Large-scale genome sequencing of mycorrhizal fungi provides insights into the early evolution of symbiotic traits.</title>
        <authorList>
            <person name="Miyauchi S."/>
            <person name="Kiss E."/>
            <person name="Kuo A."/>
            <person name="Drula E."/>
            <person name="Kohler A."/>
            <person name="Sanchez-Garcia M."/>
            <person name="Morin E."/>
            <person name="Andreopoulos B."/>
            <person name="Barry K.W."/>
            <person name="Bonito G."/>
            <person name="Buee M."/>
            <person name="Carver A."/>
            <person name="Chen C."/>
            <person name="Cichocki N."/>
            <person name="Clum A."/>
            <person name="Culley D."/>
            <person name="Crous P.W."/>
            <person name="Fauchery L."/>
            <person name="Girlanda M."/>
            <person name="Hayes R.D."/>
            <person name="Keri Z."/>
            <person name="LaButti K."/>
            <person name="Lipzen A."/>
            <person name="Lombard V."/>
            <person name="Magnuson J."/>
            <person name="Maillard F."/>
            <person name="Murat C."/>
            <person name="Nolan M."/>
            <person name="Ohm R.A."/>
            <person name="Pangilinan J."/>
            <person name="Pereira M.F."/>
            <person name="Perotto S."/>
            <person name="Peter M."/>
            <person name="Pfister S."/>
            <person name="Riley R."/>
            <person name="Sitrit Y."/>
            <person name="Stielow J.B."/>
            <person name="Szollosi G."/>
            <person name="Zifcakova L."/>
            <person name="Stursova M."/>
            <person name="Spatafora J.W."/>
            <person name="Tedersoo L."/>
            <person name="Vaario L.M."/>
            <person name="Yamada A."/>
            <person name="Yan M."/>
            <person name="Wang P."/>
            <person name="Xu J."/>
            <person name="Bruns T."/>
            <person name="Baldrian P."/>
            <person name="Vilgalys R."/>
            <person name="Dunand C."/>
            <person name="Henrissat B."/>
            <person name="Grigoriev I.V."/>
            <person name="Hibbett D."/>
            <person name="Nagy L.G."/>
            <person name="Martin F.M."/>
        </authorList>
    </citation>
    <scope>NUCLEOTIDE SEQUENCE</scope>
    <source>
        <strain evidence="1">Prilba</strain>
    </source>
</reference>
<protein>
    <submittedName>
        <fullName evidence="1">Uncharacterized protein</fullName>
    </submittedName>
</protein>
<comment type="caution">
    <text evidence="1">The sequence shown here is derived from an EMBL/GenBank/DDBJ whole genome shotgun (WGS) entry which is preliminary data.</text>
</comment>
<evidence type="ECO:0000313" key="2">
    <source>
        <dbReference type="Proteomes" id="UP000759537"/>
    </source>
</evidence>
<gene>
    <name evidence="1" type="ORF">DFH94DRAFT_106766</name>
</gene>
<dbReference type="AlphaFoldDB" id="A0A9P5MRM4"/>